<reference evidence="5" key="3">
    <citation type="journal article" date="2014" name="Nature">
        <title>Elephant shark genome provides unique insights into gnathostome evolution.</title>
        <authorList>
            <consortium name="International Elephant Shark Genome Sequencing Consortium"/>
            <person name="Venkatesh B."/>
            <person name="Lee A.P."/>
            <person name="Ravi V."/>
            <person name="Maurya A.K."/>
            <person name="Lian M.M."/>
            <person name="Swann J.B."/>
            <person name="Ohta Y."/>
            <person name="Flajnik M.F."/>
            <person name="Sutoh Y."/>
            <person name="Kasahara M."/>
            <person name="Hoon S."/>
            <person name="Gangu V."/>
            <person name="Roy S.W."/>
            <person name="Irimia M."/>
            <person name="Korzh V."/>
            <person name="Kondrychyn I."/>
            <person name="Lim Z.W."/>
            <person name="Tay B.H."/>
            <person name="Tohari S."/>
            <person name="Kong K.W."/>
            <person name="Ho S."/>
            <person name="Lorente-Galdos B."/>
            <person name="Quilez J."/>
            <person name="Marques-Bonet T."/>
            <person name="Raney B.J."/>
            <person name="Ingham P.W."/>
            <person name="Tay A."/>
            <person name="Hillier L.W."/>
            <person name="Minx P."/>
            <person name="Boehm T."/>
            <person name="Wilson R.K."/>
            <person name="Brenner S."/>
            <person name="Warren W.C."/>
        </authorList>
    </citation>
    <scope>NUCLEOTIDE SEQUENCE [LARGE SCALE GENOMIC DNA]</scope>
</reference>
<dbReference type="Proteomes" id="UP000314986">
    <property type="component" value="Unassembled WGS sequence"/>
</dbReference>
<dbReference type="Pfam" id="PF00089">
    <property type="entry name" value="Trypsin"/>
    <property type="match status" value="1"/>
</dbReference>
<dbReference type="InParanoid" id="A0A4W3GR62"/>
<dbReference type="FunFam" id="2.40.10.10:FF:000004">
    <property type="entry name" value="Tryptase gamma 1"/>
    <property type="match status" value="1"/>
</dbReference>
<feature type="chain" id="PRO_5021289495" description="Peptidase S1 domain-containing protein" evidence="2">
    <location>
        <begin position="27"/>
        <end position="274"/>
    </location>
</feature>
<evidence type="ECO:0000256" key="2">
    <source>
        <dbReference type="SAM" id="SignalP"/>
    </source>
</evidence>
<dbReference type="PANTHER" id="PTHR24257">
    <property type="entry name" value="CHYMOTRYPSIN-LIKE ELASTASE FAMILY MEMBER"/>
    <property type="match status" value="1"/>
</dbReference>
<dbReference type="PROSITE" id="PS50240">
    <property type="entry name" value="TRYPSIN_DOM"/>
    <property type="match status" value="1"/>
</dbReference>
<dbReference type="PRINTS" id="PR00722">
    <property type="entry name" value="CHYMOTRYPSIN"/>
</dbReference>
<dbReference type="GeneTree" id="ENSGT01030000234528"/>
<evidence type="ECO:0000259" key="3">
    <source>
        <dbReference type="PROSITE" id="PS50240"/>
    </source>
</evidence>
<keyword evidence="2" id="KW-0732">Signal</keyword>
<dbReference type="PANTHER" id="PTHR24257:SF22">
    <property type="entry name" value="CHYMOTRYPSIN-LIKE ELASTASE FAMILY MEMBER 3B"/>
    <property type="match status" value="1"/>
</dbReference>
<organism evidence="4 5">
    <name type="scientific">Callorhinchus milii</name>
    <name type="common">Ghost shark</name>
    <dbReference type="NCBI Taxonomy" id="7868"/>
    <lineage>
        <taxon>Eukaryota</taxon>
        <taxon>Metazoa</taxon>
        <taxon>Chordata</taxon>
        <taxon>Craniata</taxon>
        <taxon>Vertebrata</taxon>
        <taxon>Chondrichthyes</taxon>
        <taxon>Holocephali</taxon>
        <taxon>Chimaeriformes</taxon>
        <taxon>Callorhinchidae</taxon>
        <taxon>Callorhinchus</taxon>
    </lineage>
</organism>
<sequence length="274" mass="30342">MLSTSTPLYHVVLKFLFKIIVHITYGFEFSCGEAVYKPDLNGNYDIAAPFSWPWQVSLQSKSGIAFSHICGGTLITPLWILTAGKCINYNTKYRIVLGKYDLTFTEGSEQFIDPTKIIIHPINLSHVVLHRFDIALVKLSWPVVFTDKVRLGCLPGPGEALPHNYTCVVTGWGKLNGTLLQSLLPAIDYETCSRADWWGTTVVDSMVCVGGFEKTACEGDPGGPLNCIGIDGRWYIHGVGSFIGPVNCDVPGKPTVYTRVSAFNNWLNENLKQY</sequence>
<dbReference type="SUPFAM" id="SSF50494">
    <property type="entry name" value="Trypsin-like serine proteases"/>
    <property type="match status" value="1"/>
</dbReference>
<dbReference type="InterPro" id="IPR050850">
    <property type="entry name" value="Peptidase_S1_Elastase_sf"/>
</dbReference>
<evidence type="ECO:0000313" key="5">
    <source>
        <dbReference type="Proteomes" id="UP000314986"/>
    </source>
</evidence>
<dbReference type="GO" id="GO:0005615">
    <property type="term" value="C:extracellular space"/>
    <property type="evidence" value="ECO:0007669"/>
    <property type="project" value="TreeGrafter"/>
</dbReference>
<proteinExistence type="predicted"/>
<accession>A0A4W3GR62</accession>
<dbReference type="GO" id="GO:0004252">
    <property type="term" value="F:serine-type endopeptidase activity"/>
    <property type="evidence" value="ECO:0007669"/>
    <property type="project" value="InterPro"/>
</dbReference>
<dbReference type="SMART" id="SM00020">
    <property type="entry name" value="Tryp_SPc"/>
    <property type="match status" value="1"/>
</dbReference>
<reference evidence="5" key="2">
    <citation type="journal article" date="2007" name="PLoS Biol.">
        <title>Survey sequencing and comparative analysis of the elephant shark (Callorhinchus milii) genome.</title>
        <authorList>
            <person name="Venkatesh B."/>
            <person name="Kirkness E.F."/>
            <person name="Loh Y.H."/>
            <person name="Halpern A.L."/>
            <person name="Lee A.P."/>
            <person name="Johnson J."/>
            <person name="Dandona N."/>
            <person name="Viswanathan L.D."/>
            <person name="Tay A."/>
            <person name="Venter J.C."/>
            <person name="Strausberg R.L."/>
            <person name="Brenner S."/>
        </authorList>
    </citation>
    <scope>NUCLEOTIDE SEQUENCE [LARGE SCALE GENOMIC DNA]</scope>
</reference>
<dbReference type="InterPro" id="IPR043504">
    <property type="entry name" value="Peptidase_S1_PA_chymotrypsin"/>
</dbReference>
<dbReference type="InterPro" id="IPR009003">
    <property type="entry name" value="Peptidase_S1_PA"/>
</dbReference>
<reference evidence="5" key="1">
    <citation type="journal article" date="2006" name="Science">
        <title>Ancient noncoding elements conserved in the human genome.</title>
        <authorList>
            <person name="Venkatesh B."/>
            <person name="Kirkness E.F."/>
            <person name="Loh Y.H."/>
            <person name="Halpern A.L."/>
            <person name="Lee A.P."/>
            <person name="Johnson J."/>
            <person name="Dandona N."/>
            <person name="Viswanathan L.D."/>
            <person name="Tay A."/>
            <person name="Venter J.C."/>
            <person name="Strausberg R.L."/>
            <person name="Brenner S."/>
        </authorList>
    </citation>
    <scope>NUCLEOTIDE SEQUENCE [LARGE SCALE GENOMIC DNA]</scope>
</reference>
<name>A0A4W3GR62_CALMI</name>
<reference evidence="4" key="4">
    <citation type="submission" date="2025-08" db="UniProtKB">
        <authorList>
            <consortium name="Ensembl"/>
        </authorList>
    </citation>
    <scope>IDENTIFICATION</scope>
</reference>
<dbReference type="InterPro" id="IPR001314">
    <property type="entry name" value="Peptidase_S1A"/>
</dbReference>
<keyword evidence="1" id="KW-1015">Disulfide bond</keyword>
<dbReference type="Ensembl" id="ENSCMIT00000005722.1">
    <property type="protein sequence ID" value="ENSCMIP00000005532.1"/>
    <property type="gene ID" value="ENSCMIG00000003182.1"/>
</dbReference>
<reference evidence="4" key="5">
    <citation type="submission" date="2025-09" db="UniProtKB">
        <authorList>
            <consortium name="Ensembl"/>
        </authorList>
    </citation>
    <scope>IDENTIFICATION</scope>
</reference>
<dbReference type="GO" id="GO:0006508">
    <property type="term" value="P:proteolysis"/>
    <property type="evidence" value="ECO:0007669"/>
    <property type="project" value="InterPro"/>
</dbReference>
<dbReference type="InterPro" id="IPR001254">
    <property type="entry name" value="Trypsin_dom"/>
</dbReference>
<dbReference type="STRING" id="7868.ENSCMIP00000005532"/>
<dbReference type="Gene3D" id="2.40.10.10">
    <property type="entry name" value="Trypsin-like serine proteases"/>
    <property type="match status" value="2"/>
</dbReference>
<dbReference type="AlphaFoldDB" id="A0A4W3GR62"/>
<keyword evidence="5" id="KW-1185">Reference proteome</keyword>
<protein>
    <recommendedName>
        <fullName evidence="3">Peptidase S1 domain-containing protein</fullName>
    </recommendedName>
</protein>
<dbReference type="CDD" id="cd00190">
    <property type="entry name" value="Tryp_SPc"/>
    <property type="match status" value="1"/>
</dbReference>
<feature type="domain" description="Peptidase S1" evidence="3">
    <location>
        <begin position="40"/>
        <end position="272"/>
    </location>
</feature>
<feature type="signal peptide" evidence="2">
    <location>
        <begin position="1"/>
        <end position="26"/>
    </location>
</feature>
<evidence type="ECO:0000256" key="1">
    <source>
        <dbReference type="ARBA" id="ARBA00023157"/>
    </source>
</evidence>
<evidence type="ECO:0000313" key="4">
    <source>
        <dbReference type="Ensembl" id="ENSCMIP00000005532.1"/>
    </source>
</evidence>